<feature type="non-terminal residue" evidence="8">
    <location>
        <position position="88"/>
    </location>
</feature>
<feature type="domain" description="Major facilitator superfamily (MFS) profile" evidence="7">
    <location>
        <begin position="10"/>
        <end position="88"/>
    </location>
</feature>
<evidence type="ECO:0000256" key="5">
    <source>
        <dbReference type="ARBA" id="ARBA00023136"/>
    </source>
</evidence>
<dbReference type="InterPro" id="IPR020846">
    <property type="entry name" value="MFS_dom"/>
</dbReference>
<keyword evidence="5 6" id="KW-0472">Membrane</keyword>
<dbReference type="Pfam" id="PF07690">
    <property type="entry name" value="MFS_1"/>
    <property type="match status" value="1"/>
</dbReference>
<dbReference type="PROSITE" id="PS50850">
    <property type="entry name" value="MFS"/>
    <property type="match status" value="1"/>
</dbReference>
<dbReference type="GO" id="GO:0005886">
    <property type="term" value="C:plasma membrane"/>
    <property type="evidence" value="ECO:0007669"/>
    <property type="project" value="TreeGrafter"/>
</dbReference>
<dbReference type="SUPFAM" id="SSF103473">
    <property type="entry name" value="MFS general substrate transporter"/>
    <property type="match status" value="1"/>
</dbReference>
<gene>
    <name evidence="8" type="ORF">METZ01_LOCUS517861</name>
</gene>
<evidence type="ECO:0000256" key="2">
    <source>
        <dbReference type="ARBA" id="ARBA00022448"/>
    </source>
</evidence>
<dbReference type="GO" id="GO:0015385">
    <property type="term" value="F:sodium:proton antiporter activity"/>
    <property type="evidence" value="ECO:0007669"/>
    <property type="project" value="TreeGrafter"/>
</dbReference>
<dbReference type="Gene3D" id="1.20.1720.10">
    <property type="entry name" value="Multidrug resistance protein D"/>
    <property type="match status" value="1"/>
</dbReference>
<name>A0A383F7B0_9ZZZZ</name>
<reference evidence="8" key="1">
    <citation type="submission" date="2018-05" db="EMBL/GenBank/DDBJ databases">
        <authorList>
            <person name="Lanie J.A."/>
            <person name="Ng W.-L."/>
            <person name="Kazmierczak K.M."/>
            <person name="Andrzejewski T.M."/>
            <person name="Davidsen T.M."/>
            <person name="Wayne K.J."/>
            <person name="Tettelin H."/>
            <person name="Glass J.I."/>
            <person name="Rusch D."/>
            <person name="Podicherti R."/>
            <person name="Tsui H.-C.T."/>
            <person name="Winkler M.E."/>
        </authorList>
    </citation>
    <scope>NUCLEOTIDE SEQUENCE</scope>
</reference>
<keyword evidence="2" id="KW-0813">Transport</keyword>
<dbReference type="InterPro" id="IPR011701">
    <property type="entry name" value="MFS"/>
</dbReference>
<proteinExistence type="predicted"/>
<protein>
    <recommendedName>
        <fullName evidence="7">Major facilitator superfamily (MFS) profile domain-containing protein</fullName>
    </recommendedName>
</protein>
<sequence>MRTAEQKTYLLMAILLGGLAMLGPISIDIFLPAVPNMAEDLNVNIGSIELTLTAIFVGNAFGQILYGPLSDRFGRKPVILVTLFLFGA</sequence>
<dbReference type="EMBL" id="UINC01232160">
    <property type="protein sequence ID" value="SVE65007.1"/>
    <property type="molecule type" value="Genomic_DNA"/>
</dbReference>
<dbReference type="GO" id="GO:1990961">
    <property type="term" value="P:xenobiotic detoxification by transmembrane export across the plasma membrane"/>
    <property type="evidence" value="ECO:0007669"/>
    <property type="project" value="TreeGrafter"/>
</dbReference>
<evidence type="ECO:0000256" key="4">
    <source>
        <dbReference type="ARBA" id="ARBA00022989"/>
    </source>
</evidence>
<evidence type="ECO:0000256" key="1">
    <source>
        <dbReference type="ARBA" id="ARBA00004141"/>
    </source>
</evidence>
<comment type="subcellular location">
    <subcellularLocation>
        <location evidence="1">Membrane</location>
        <topology evidence="1">Multi-pass membrane protein</topology>
    </subcellularLocation>
</comment>
<organism evidence="8">
    <name type="scientific">marine metagenome</name>
    <dbReference type="NCBI Taxonomy" id="408172"/>
    <lineage>
        <taxon>unclassified sequences</taxon>
        <taxon>metagenomes</taxon>
        <taxon>ecological metagenomes</taxon>
    </lineage>
</organism>
<dbReference type="AlphaFoldDB" id="A0A383F7B0"/>
<evidence type="ECO:0000313" key="8">
    <source>
        <dbReference type="EMBL" id="SVE65007.1"/>
    </source>
</evidence>
<dbReference type="InterPro" id="IPR036259">
    <property type="entry name" value="MFS_trans_sf"/>
</dbReference>
<evidence type="ECO:0000256" key="6">
    <source>
        <dbReference type="SAM" id="Phobius"/>
    </source>
</evidence>
<accession>A0A383F7B0</accession>
<feature type="transmembrane region" description="Helical" evidence="6">
    <location>
        <begin position="43"/>
        <end position="66"/>
    </location>
</feature>
<keyword evidence="4 6" id="KW-1133">Transmembrane helix</keyword>
<feature type="transmembrane region" description="Helical" evidence="6">
    <location>
        <begin position="9"/>
        <end position="31"/>
    </location>
</feature>
<keyword evidence="3 6" id="KW-0812">Transmembrane</keyword>
<dbReference type="PANTHER" id="PTHR23502">
    <property type="entry name" value="MAJOR FACILITATOR SUPERFAMILY"/>
    <property type="match status" value="1"/>
</dbReference>
<dbReference type="PANTHER" id="PTHR23502:SF132">
    <property type="entry name" value="POLYAMINE TRANSPORTER 2-RELATED"/>
    <property type="match status" value="1"/>
</dbReference>
<evidence type="ECO:0000259" key="7">
    <source>
        <dbReference type="PROSITE" id="PS50850"/>
    </source>
</evidence>
<evidence type="ECO:0000256" key="3">
    <source>
        <dbReference type="ARBA" id="ARBA00022692"/>
    </source>
</evidence>